<protein>
    <submittedName>
        <fullName evidence="1">Uncharacterized protein</fullName>
    </submittedName>
</protein>
<proteinExistence type="predicted"/>
<name>A0A0F9KVW8_9ZZZZ</name>
<reference evidence="1" key="1">
    <citation type="journal article" date="2015" name="Nature">
        <title>Complex archaea that bridge the gap between prokaryotes and eukaryotes.</title>
        <authorList>
            <person name="Spang A."/>
            <person name="Saw J.H."/>
            <person name="Jorgensen S.L."/>
            <person name="Zaremba-Niedzwiedzka K."/>
            <person name="Martijn J."/>
            <person name="Lind A.E."/>
            <person name="van Eijk R."/>
            <person name="Schleper C."/>
            <person name="Guy L."/>
            <person name="Ettema T.J."/>
        </authorList>
    </citation>
    <scope>NUCLEOTIDE SEQUENCE</scope>
</reference>
<evidence type="ECO:0000313" key="1">
    <source>
        <dbReference type="EMBL" id="KKM85868.1"/>
    </source>
</evidence>
<sequence length="46" mass="4823">MIRLVTRPDKALGHDVIDVFDDDVFVAGVYPTRTASGSSASTLTAG</sequence>
<comment type="caution">
    <text evidence="1">The sequence shown here is derived from an EMBL/GenBank/DDBJ whole genome shotgun (WGS) entry which is preliminary data.</text>
</comment>
<dbReference type="AlphaFoldDB" id="A0A0F9KVW8"/>
<accession>A0A0F9KVW8</accession>
<gene>
    <name evidence="1" type="ORF">LCGC14_1284680</name>
</gene>
<dbReference type="EMBL" id="LAZR01007341">
    <property type="protein sequence ID" value="KKM85868.1"/>
    <property type="molecule type" value="Genomic_DNA"/>
</dbReference>
<organism evidence="1">
    <name type="scientific">marine sediment metagenome</name>
    <dbReference type="NCBI Taxonomy" id="412755"/>
    <lineage>
        <taxon>unclassified sequences</taxon>
        <taxon>metagenomes</taxon>
        <taxon>ecological metagenomes</taxon>
    </lineage>
</organism>